<keyword evidence="5" id="KW-0614">Plasmid</keyword>
<dbReference type="GO" id="GO:0046718">
    <property type="term" value="P:symbiont entry into host cell"/>
    <property type="evidence" value="ECO:0007669"/>
    <property type="project" value="InterPro"/>
</dbReference>
<accession>Q47431</accession>
<dbReference type="InterPro" id="IPR051934">
    <property type="entry name" value="Phage_Tail_Fiber_Structural"/>
</dbReference>
<dbReference type="PANTHER" id="PTHR35191">
    <property type="entry name" value="PROPHAGE SIDE TAIL FIBER PROTEIN HOMOLOG STFQ-RELATED"/>
    <property type="match status" value="1"/>
</dbReference>
<dbReference type="AlphaFoldDB" id="Q47431"/>
<dbReference type="PANTHER" id="PTHR35191:SF1">
    <property type="entry name" value="PROPHAGE SIDE TAIL FIBER PROTEIN HOMOLOG STFQ-RELATED"/>
    <property type="match status" value="1"/>
</dbReference>
<feature type="region of interest" description="Disordered" evidence="3">
    <location>
        <begin position="711"/>
        <end position="734"/>
    </location>
</feature>
<dbReference type="EMBL" id="X62121">
    <property type="protein sequence ID" value="CAA44051.1"/>
    <property type="molecule type" value="Genomic_DNA"/>
</dbReference>
<proteinExistence type="predicted"/>
<evidence type="ECO:0000256" key="2">
    <source>
        <dbReference type="ARBA" id="ARBA00022581"/>
    </source>
</evidence>
<dbReference type="InterPro" id="IPR005068">
    <property type="entry name" value="Phage_lambda_Stf-r2"/>
</dbReference>
<comment type="subcellular location">
    <subcellularLocation>
        <location evidence="1">Virion</location>
    </subcellularLocation>
</comment>
<dbReference type="PIR" id="S18688">
    <property type="entry name" value="S18688"/>
</dbReference>
<geneLocation type="plasmid" evidence="5">
    <name>p15B</name>
</geneLocation>
<sequence length="762" mass="79278">MNDVTVVTSVTYPSPESLALVADVQYHEPYLSAALNRKFRGIVDPGFYAGFLPKPGGGMNLLITSVDGDKTAGAASVDIGEFYQVTIQHRKDISLALNAGKKYAIVLKGRYLLGEDTYQVNTASHIHAAEFVARTYTDSYQLGDGELLVCTVNIPAGVSTITQEMIDTSERINRTIGIDISDSVTSTRSDVAASSLAVKKAYDLAKSKYTAQDASTTQKGLVQLSSATNSTSEVLAATPKAVKAAYDLANGKYTAQDATTTQKGIVQLSSDTNSTSETLAATPKAVKAAYDLAAGKAPSSHTHPWNQITGVPTASLTAKGITQLSSATNSTSEVLAATPKAVKAAYDLANGKYTAQDATTAQKGIVQLSSATNSTSEVLAATPKAVKAAYDLANGKYTAQDATTTQKGIVQLSSDTNSTSETLAATPKAVKAAYDLAAGKAPSSHTHPWNQITVVPTASLTAKGITQLSSATNSTSEVLAATPKAVKAAYDLANGKYTAQDATTAQKGIVQLSSATNSTSEVLAATPKAVKAAYDLANGKQAADATLTALAALATAADKLPYFTGVDRAALTALTSVGRAILGKTSIQSVLDYLGLGEGSALPVGVPVPWPSATPPTGWLKCNGAAFSSEKYPNLAKVYPTLKLPDLRGEFIRGWDDSRGIDTGRSLLSGQTATFIRTALQDYYGVDLTTNVKVGIAYATADSVITVGNPANPKAGDNSDYVPASSDNSITGTQRTAEDNFTGAWISMRPRNVAFNYIVRAT</sequence>
<dbReference type="InterPro" id="IPR011083">
    <property type="entry name" value="Phage_tail_collar_dom"/>
</dbReference>
<evidence type="ECO:0000256" key="1">
    <source>
        <dbReference type="ARBA" id="ARBA00004328"/>
    </source>
</evidence>
<reference evidence="5" key="2">
    <citation type="journal article" date="1991" name="Nucleic Acids Res.">
        <title>Gene organization in the multiple DNA inversion region min of plasmid p15B of E.coli 15T-: assemblage of a variable gene.</title>
        <authorList>
            <person name="Sandmeier H."/>
            <person name="IIda S."/>
            <person name="Huebner P."/>
            <person name="Hiestadt-Nauer R."/>
            <person name="Arber W."/>
        </authorList>
    </citation>
    <scope>NUCLEOTIDE SEQUENCE</scope>
    <source>
        <strain evidence="5">15T-</strain>
        <plasmid evidence="5">p15B</plasmid>
    </source>
</reference>
<dbReference type="SUPFAM" id="SSF88874">
    <property type="entry name" value="Receptor-binding domain of short tail fibre protein gp12"/>
    <property type="match status" value="1"/>
</dbReference>
<reference evidence="5" key="1">
    <citation type="journal article" date="1990" name="Mol. Microbiol.">
        <title>The Min DNA inversion enzyme of plasmid p15B of Escherichia coli 15T : a new member of the DIN family of site-specific recombinases.</title>
        <authorList>
            <person name="Lida S."/>
            <person name="Sandmeier H."/>
            <person name="Huebner P."/>
            <person name="Hiestand-Nauer R."/>
            <person name="Schneitz K."/>
            <person name="Arber W."/>
        </authorList>
    </citation>
    <scope>NUCLEOTIDE SEQUENCE</scope>
    <source>
        <strain evidence="5">15T-</strain>
        <plasmid evidence="5">p15B</plasmid>
    </source>
</reference>
<name>Q47431_ECOLX</name>
<organism evidence="5">
    <name type="scientific">Escherichia coli</name>
    <dbReference type="NCBI Taxonomy" id="562"/>
    <lineage>
        <taxon>Bacteria</taxon>
        <taxon>Pseudomonadati</taxon>
        <taxon>Pseudomonadota</taxon>
        <taxon>Gammaproteobacteria</taxon>
        <taxon>Enterobacterales</taxon>
        <taxon>Enterobacteriaceae</taxon>
        <taxon>Escherichia</taxon>
    </lineage>
</organism>
<dbReference type="InterPro" id="IPR037053">
    <property type="entry name" value="Phage_tail_collar_dom_sf"/>
</dbReference>
<dbReference type="Pfam" id="PF03406">
    <property type="entry name" value="Phage_fiber_2"/>
    <property type="match status" value="8"/>
</dbReference>
<evidence type="ECO:0000256" key="3">
    <source>
        <dbReference type="SAM" id="MobiDB-lite"/>
    </source>
</evidence>
<protein>
    <submittedName>
        <fullName evidence="5">Sc protein ( SvOprotein )</fullName>
    </submittedName>
</protein>
<evidence type="ECO:0000259" key="4">
    <source>
        <dbReference type="Pfam" id="PF07484"/>
    </source>
</evidence>
<dbReference type="GO" id="GO:0019062">
    <property type="term" value="P:virion attachment to host cell"/>
    <property type="evidence" value="ECO:0007669"/>
    <property type="project" value="InterPro"/>
</dbReference>
<dbReference type="Pfam" id="PF07484">
    <property type="entry name" value="Collar"/>
    <property type="match status" value="1"/>
</dbReference>
<evidence type="ECO:0000313" key="5">
    <source>
        <dbReference type="EMBL" id="CAA44051.1"/>
    </source>
</evidence>
<feature type="compositionally biased region" description="Polar residues" evidence="3">
    <location>
        <begin position="725"/>
        <end position="734"/>
    </location>
</feature>
<gene>
    <name evidence="5" type="primary">Sc</name>
    <name evidence="5" type="synonym">SvO</name>
</gene>
<keyword evidence="2" id="KW-0945">Host-virus interaction</keyword>
<dbReference type="Gene3D" id="3.90.1340.10">
    <property type="entry name" value="Phage tail collar domain"/>
    <property type="match status" value="1"/>
</dbReference>
<feature type="domain" description="Phage tail collar" evidence="4">
    <location>
        <begin position="605"/>
        <end position="652"/>
    </location>
</feature>